<evidence type="ECO:0000256" key="1">
    <source>
        <dbReference type="ARBA" id="ARBA00000085"/>
    </source>
</evidence>
<name>A0ABV7Z9H3_9DEIO</name>
<comment type="catalytic activity">
    <reaction evidence="1">
        <text>ATP + protein L-histidine = ADP + protein N-phospho-L-histidine.</text>
        <dbReference type="EC" id="2.7.13.3"/>
    </reaction>
</comment>
<dbReference type="SMART" id="SM00388">
    <property type="entry name" value="HisKA"/>
    <property type="match status" value="1"/>
</dbReference>
<keyword evidence="8" id="KW-1185">Reference proteome</keyword>
<dbReference type="EMBL" id="JBHRZG010000012">
    <property type="protein sequence ID" value="MFC3833615.1"/>
    <property type="molecule type" value="Genomic_DNA"/>
</dbReference>
<dbReference type="RefSeq" id="WP_322474936.1">
    <property type="nucleotide sequence ID" value="NZ_JBHRZG010000012.1"/>
</dbReference>
<accession>A0ABV7Z9H3</accession>
<dbReference type="Gene3D" id="3.30.565.10">
    <property type="entry name" value="Histidine kinase-like ATPase, C-terminal domain"/>
    <property type="match status" value="1"/>
</dbReference>
<sequence length="1075" mass="116606">MSPAPGRAPTLADRLQRVTGQLATTHDRHAICRALLAPAMEAVDAAAGAVLIVSDSGDDLTLEAVHGHAGGAPILWPGGPLAAGVQPGSALLGGHARYFEHEEALRQAFPDLQDRAGAGAAMSAAILPLTVEHRTLGSLVVQFREPRPVTPDERRYLETLASLGALALDRSHAIRGLERRSAALNAFLTFSEMAAVTTDLQQLVAGAQDVLLASLPDAQGVYFGWHGDRWRPVVETAGLPDTLRALLAPGLPADVPQMSDAVRRQDTLFVEERQTRPLGFPLTDAFGALAVTPVIQHGVPTGLFVIGIGAERFTPEQREYYRAVAGSLTSAMNRAQTRQAGERQAALDAFVVLTEAIGTETDPVRLARRARDLFLAFLPGASVGYYGVDGELWRATVAHVPYPHLSDLLVAGLPTSTPAFAAAVAAGGPIFIDGWDAAEQRFERTEPYGVAAFCPYFAGGVPVGMFVVGLEHTRTWAEPERAVFRAVARSLGLALEWSRQAQQLRQQNEALEAFAAFTETSADTVDVATLIQRAGEVLTATLGDISVAHYDLADGRWWARAWYGDIPADHLAGMQRGFPADTPRFVRAVQGRRPLFVSDWQPEHEGLPTSAGYRAVVSYPYFDGQRPVSLLSVGMKHRTVWSAREETVVRAVGRSLGLALERARSTQQLESESAGLMAFVAFAEAVGTHLDVPTVARQAMQVVRAHLGEVSVAYYEPSGGMWRATLWSEDLQPEVAAQISAGVPGDAPDFERATRALDGLFIDAWDAGMNSVDSTKEYRAVAFFPLHVGGEVHGLLVAGTLENRAWTERERSVFRAVGRSLGLALERGAHVRELQRQRDALDVQTAALSAANEELEAFTYSASHDLRTPIRHVMGFADMARRALEHGQPDKVVRHLDIVRQGATRMETLIDGMLTLSRAGRQDFRPQKLSLEPLVTQAMRDAELDFPDVPVQWHLEHIGSVWGDPVLLQQVITTLVSNAVKFSSTRETADIRITLEDRGREWAFSVQDHGVGFDPLYAGKLFGIFQRLHPQDVFPGAGVGLATVRRIVLKHGGRVFAEGVEQRGATFGFTLPMPA</sequence>
<dbReference type="InterPro" id="IPR005467">
    <property type="entry name" value="His_kinase_dom"/>
</dbReference>
<dbReference type="Gene3D" id="1.10.287.130">
    <property type="match status" value="1"/>
</dbReference>
<gene>
    <name evidence="7" type="ORF">ACFOSB_12170</name>
</gene>
<dbReference type="PANTHER" id="PTHR42878:SF15">
    <property type="entry name" value="BACTERIOPHYTOCHROME"/>
    <property type="match status" value="1"/>
</dbReference>
<evidence type="ECO:0000256" key="5">
    <source>
        <dbReference type="ARBA" id="ARBA00022777"/>
    </source>
</evidence>
<dbReference type="PANTHER" id="PTHR42878">
    <property type="entry name" value="TWO-COMPONENT HISTIDINE KINASE"/>
    <property type="match status" value="1"/>
</dbReference>
<evidence type="ECO:0000256" key="2">
    <source>
        <dbReference type="ARBA" id="ARBA00012438"/>
    </source>
</evidence>
<evidence type="ECO:0000256" key="4">
    <source>
        <dbReference type="ARBA" id="ARBA00022679"/>
    </source>
</evidence>
<dbReference type="Gene3D" id="3.30.450.40">
    <property type="match status" value="5"/>
</dbReference>
<proteinExistence type="predicted"/>
<dbReference type="Proteomes" id="UP001595803">
    <property type="component" value="Unassembled WGS sequence"/>
</dbReference>
<protein>
    <recommendedName>
        <fullName evidence="2">histidine kinase</fullName>
        <ecNumber evidence="2">2.7.13.3</ecNumber>
    </recommendedName>
</protein>
<dbReference type="SUPFAM" id="SSF55874">
    <property type="entry name" value="ATPase domain of HSP90 chaperone/DNA topoisomerase II/histidine kinase"/>
    <property type="match status" value="1"/>
</dbReference>
<dbReference type="Pfam" id="PF01590">
    <property type="entry name" value="GAF"/>
    <property type="match status" value="1"/>
</dbReference>
<evidence type="ECO:0000256" key="3">
    <source>
        <dbReference type="ARBA" id="ARBA00022553"/>
    </source>
</evidence>
<evidence type="ECO:0000313" key="8">
    <source>
        <dbReference type="Proteomes" id="UP001595803"/>
    </source>
</evidence>
<evidence type="ECO:0000259" key="6">
    <source>
        <dbReference type="PROSITE" id="PS50109"/>
    </source>
</evidence>
<dbReference type="PRINTS" id="PR00344">
    <property type="entry name" value="BCTRLSENSOR"/>
</dbReference>
<dbReference type="SMART" id="SM00065">
    <property type="entry name" value="GAF"/>
    <property type="match status" value="3"/>
</dbReference>
<keyword evidence="4" id="KW-0808">Transferase</keyword>
<dbReference type="EC" id="2.7.13.3" evidence="2"/>
<organism evidence="7 8">
    <name type="scientific">Deinococcus rufus</name>
    <dbReference type="NCBI Taxonomy" id="2136097"/>
    <lineage>
        <taxon>Bacteria</taxon>
        <taxon>Thermotogati</taxon>
        <taxon>Deinococcota</taxon>
        <taxon>Deinococci</taxon>
        <taxon>Deinococcales</taxon>
        <taxon>Deinococcaceae</taxon>
        <taxon>Deinococcus</taxon>
    </lineage>
</organism>
<dbReference type="InterPro" id="IPR003018">
    <property type="entry name" value="GAF"/>
</dbReference>
<dbReference type="Pfam" id="PF13185">
    <property type="entry name" value="GAF_2"/>
    <property type="match status" value="1"/>
</dbReference>
<reference evidence="8" key="1">
    <citation type="journal article" date="2019" name="Int. J. Syst. Evol. Microbiol.">
        <title>The Global Catalogue of Microorganisms (GCM) 10K type strain sequencing project: providing services to taxonomists for standard genome sequencing and annotation.</title>
        <authorList>
            <consortium name="The Broad Institute Genomics Platform"/>
            <consortium name="The Broad Institute Genome Sequencing Center for Infectious Disease"/>
            <person name="Wu L."/>
            <person name="Ma J."/>
        </authorList>
    </citation>
    <scope>NUCLEOTIDE SEQUENCE [LARGE SCALE GENOMIC DNA]</scope>
    <source>
        <strain evidence="8">CCTCC AB 2017081</strain>
    </source>
</reference>
<dbReference type="Pfam" id="PF00512">
    <property type="entry name" value="HisKA"/>
    <property type="match status" value="1"/>
</dbReference>
<keyword evidence="3" id="KW-0597">Phosphoprotein</keyword>
<dbReference type="InterPro" id="IPR004358">
    <property type="entry name" value="Sig_transdc_His_kin-like_C"/>
</dbReference>
<keyword evidence="5" id="KW-0418">Kinase</keyword>
<dbReference type="SUPFAM" id="SSF47384">
    <property type="entry name" value="Homodimeric domain of signal transducing histidine kinase"/>
    <property type="match status" value="1"/>
</dbReference>
<comment type="caution">
    <text evidence="7">The sequence shown here is derived from an EMBL/GenBank/DDBJ whole genome shotgun (WGS) entry which is preliminary data.</text>
</comment>
<dbReference type="PROSITE" id="PS50109">
    <property type="entry name" value="HIS_KIN"/>
    <property type="match status" value="1"/>
</dbReference>
<dbReference type="InterPro" id="IPR050351">
    <property type="entry name" value="BphY/WalK/GraS-like"/>
</dbReference>
<dbReference type="CDD" id="cd00082">
    <property type="entry name" value="HisKA"/>
    <property type="match status" value="1"/>
</dbReference>
<dbReference type="SMART" id="SM00387">
    <property type="entry name" value="HATPase_c"/>
    <property type="match status" value="1"/>
</dbReference>
<evidence type="ECO:0000313" key="7">
    <source>
        <dbReference type="EMBL" id="MFC3833615.1"/>
    </source>
</evidence>
<dbReference type="SUPFAM" id="SSF55781">
    <property type="entry name" value="GAF domain-like"/>
    <property type="match status" value="5"/>
</dbReference>
<dbReference type="InterPro" id="IPR003661">
    <property type="entry name" value="HisK_dim/P_dom"/>
</dbReference>
<dbReference type="InterPro" id="IPR036890">
    <property type="entry name" value="HATPase_C_sf"/>
</dbReference>
<dbReference type="InterPro" id="IPR003594">
    <property type="entry name" value="HATPase_dom"/>
</dbReference>
<feature type="domain" description="Histidine kinase" evidence="6">
    <location>
        <begin position="861"/>
        <end position="1075"/>
    </location>
</feature>
<dbReference type="InterPro" id="IPR029016">
    <property type="entry name" value="GAF-like_dom_sf"/>
</dbReference>
<dbReference type="InterPro" id="IPR036097">
    <property type="entry name" value="HisK_dim/P_sf"/>
</dbReference>
<dbReference type="Pfam" id="PF02518">
    <property type="entry name" value="HATPase_c"/>
    <property type="match status" value="1"/>
</dbReference>